<dbReference type="SUPFAM" id="SSF55961">
    <property type="entry name" value="Bet v1-like"/>
    <property type="match status" value="1"/>
</dbReference>
<name>A0A936NEA8_9ACTN</name>
<dbReference type="EMBL" id="JADJZA010000009">
    <property type="protein sequence ID" value="MBK9298405.1"/>
    <property type="molecule type" value="Genomic_DNA"/>
</dbReference>
<dbReference type="InterPro" id="IPR019587">
    <property type="entry name" value="Polyketide_cyclase/dehydratase"/>
</dbReference>
<dbReference type="CDD" id="cd07812">
    <property type="entry name" value="SRPBCC"/>
    <property type="match status" value="1"/>
</dbReference>
<reference evidence="1 2" key="1">
    <citation type="submission" date="2020-10" db="EMBL/GenBank/DDBJ databases">
        <title>Connecting structure to function with the recovery of over 1000 high-quality activated sludge metagenome-assembled genomes encoding full-length rRNA genes using long-read sequencing.</title>
        <authorList>
            <person name="Singleton C.M."/>
            <person name="Petriglieri F."/>
            <person name="Kristensen J.M."/>
            <person name="Kirkegaard R.H."/>
            <person name="Michaelsen T.Y."/>
            <person name="Andersen M.H."/>
            <person name="Karst S.M."/>
            <person name="Dueholm M.S."/>
            <person name="Nielsen P.H."/>
            <person name="Albertsen M."/>
        </authorList>
    </citation>
    <scope>NUCLEOTIDE SEQUENCE [LARGE SCALE GENOMIC DNA]</scope>
    <source>
        <strain evidence="1">Lyne_18-Q3-R50-59_MAXAC.006</strain>
    </source>
</reference>
<dbReference type="Gene3D" id="3.30.530.20">
    <property type="match status" value="1"/>
</dbReference>
<evidence type="ECO:0000313" key="2">
    <source>
        <dbReference type="Proteomes" id="UP000727993"/>
    </source>
</evidence>
<organism evidence="1 2">
    <name type="scientific">Candidatus Neomicrothrix subdominans</name>
    <dbReference type="NCBI Taxonomy" id="2954438"/>
    <lineage>
        <taxon>Bacteria</taxon>
        <taxon>Bacillati</taxon>
        <taxon>Actinomycetota</taxon>
        <taxon>Acidimicrobiia</taxon>
        <taxon>Acidimicrobiales</taxon>
        <taxon>Microthrixaceae</taxon>
        <taxon>Candidatus Neomicrothrix</taxon>
    </lineage>
</organism>
<dbReference type="InterPro" id="IPR023393">
    <property type="entry name" value="START-like_dom_sf"/>
</dbReference>
<dbReference type="Pfam" id="PF10604">
    <property type="entry name" value="Polyketide_cyc2"/>
    <property type="match status" value="1"/>
</dbReference>
<protein>
    <submittedName>
        <fullName evidence="1">SRPBCC family protein</fullName>
    </submittedName>
</protein>
<evidence type="ECO:0000313" key="1">
    <source>
        <dbReference type="EMBL" id="MBK9298405.1"/>
    </source>
</evidence>
<comment type="caution">
    <text evidence="1">The sequence shown here is derived from an EMBL/GenBank/DDBJ whole genome shotgun (WGS) entry which is preliminary data.</text>
</comment>
<gene>
    <name evidence="1" type="ORF">IPN02_16560</name>
</gene>
<sequence length="161" mass="17645">MSTAPPHAARVSCWVLRPIDEVFDALSDPETYPTWLVGCRAIRSVDDDWPSEGAHFHHRVGLVGPLTVNDSSEILEIDRPGHLALEVRFRPAGRGRVDFWLASDPAPDGSVRTRIDMDEAPIGLIAPTAPLLGPLTKGRNRASLNSFVAYLNEHPSRHGPT</sequence>
<dbReference type="AlphaFoldDB" id="A0A936NEA8"/>
<accession>A0A936NEA8</accession>
<dbReference type="Proteomes" id="UP000727993">
    <property type="component" value="Unassembled WGS sequence"/>
</dbReference>
<proteinExistence type="predicted"/>